<evidence type="ECO:0008006" key="4">
    <source>
        <dbReference type="Google" id="ProtNLM"/>
    </source>
</evidence>
<dbReference type="EMBL" id="JAPZBU010000008">
    <property type="protein sequence ID" value="KAJ5392274.1"/>
    <property type="molecule type" value="Genomic_DNA"/>
</dbReference>
<feature type="compositionally biased region" description="Polar residues" evidence="1">
    <location>
        <begin position="148"/>
        <end position="162"/>
    </location>
</feature>
<dbReference type="Gene3D" id="3.50.50.60">
    <property type="entry name" value="FAD/NAD(P)-binding domain"/>
    <property type="match status" value="1"/>
</dbReference>
<evidence type="ECO:0000313" key="2">
    <source>
        <dbReference type="EMBL" id="KAJ5392274.1"/>
    </source>
</evidence>
<dbReference type="PANTHER" id="PTHR38688:SF1">
    <property type="entry name" value="FAD_NAD(P)-BINDING DOMAIN-CONTAINING PROTEIN"/>
    <property type="match status" value="1"/>
</dbReference>
<protein>
    <recommendedName>
        <fullName evidence="4">FAD/NAD(P)-binding domain-containing protein</fullName>
    </recommendedName>
</protein>
<dbReference type="SUPFAM" id="SSF51905">
    <property type="entry name" value="FAD/NAD(P)-binding domain"/>
    <property type="match status" value="1"/>
</dbReference>
<dbReference type="GeneID" id="81371381"/>
<reference evidence="2" key="1">
    <citation type="submission" date="2022-12" db="EMBL/GenBank/DDBJ databases">
        <authorList>
            <person name="Petersen C."/>
        </authorList>
    </citation>
    <scope>NUCLEOTIDE SEQUENCE</scope>
    <source>
        <strain evidence="2">IBT 29677</strain>
    </source>
</reference>
<evidence type="ECO:0000313" key="3">
    <source>
        <dbReference type="Proteomes" id="UP001147747"/>
    </source>
</evidence>
<dbReference type="AlphaFoldDB" id="A0A9W9VZI4"/>
<dbReference type="InterPro" id="IPR036188">
    <property type="entry name" value="FAD/NAD-bd_sf"/>
</dbReference>
<dbReference type="InterPro" id="IPR053275">
    <property type="entry name" value="Agnestin_monoxygenase"/>
</dbReference>
<organism evidence="2 3">
    <name type="scientific">Penicillium cosmopolitanum</name>
    <dbReference type="NCBI Taxonomy" id="1131564"/>
    <lineage>
        <taxon>Eukaryota</taxon>
        <taxon>Fungi</taxon>
        <taxon>Dikarya</taxon>
        <taxon>Ascomycota</taxon>
        <taxon>Pezizomycotina</taxon>
        <taxon>Eurotiomycetes</taxon>
        <taxon>Eurotiomycetidae</taxon>
        <taxon>Eurotiales</taxon>
        <taxon>Aspergillaceae</taxon>
        <taxon>Penicillium</taxon>
    </lineage>
</organism>
<dbReference type="Proteomes" id="UP001147747">
    <property type="component" value="Unassembled WGS sequence"/>
</dbReference>
<dbReference type="RefSeq" id="XP_056487952.1">
    <property type="nucleotide sequence ID" value="XM_056632401.1"/>
</dbReference>
<name>A0A9W9VZI4_9EURO</name>
<evidence type="ECO:0000256" key="1">
    <source>
        <dbReference type="SAM" id="MobiDB-lite"/>
    </source>
</evidence>
<gene>
    <name evidence="2" type="ORF">N7509_007764</name>
</gene>
<feature type="region of interest" description="Disordered" evidence="1">
    <location>
        <begin position="135"/>
        <end position="163"/>
    </location>
</feature>
<proteinExistence type="predicted"/>
<dbReference type="OrthoDB" id="432536at2759"/>
<sequence>MTTTRKCAAVVVGAGPAGVAVVGNLLERQLGSIAWIDPSFESGRVNRKYREVPSNTKVSFFQSYATSLQPFRTIIENTPRPNAFTTMAKLDQEKTCHLHYAADMIRGLTNGLVKMEQVYAYQGFVTAATLNSKVGRPPCETGRETRRSQYQKAPLTMTSQPDQPKWTVRIKQSSNNGSEDLEIETSRLILCTGSHPTNLPVPIPGLEIHNLDLDTVLKPSLLSETLPTTKPTTVAVVGASHSAILALLNLVTLAQSSHPHLRVKWFTRHKLRYAEFMDGWILRDNTGLKGLAADFARTQLEEGVLAGSDAGKIVSKVDCAGGEVKEKDMYRVHLPGCDYITQAVGFTRDPLPKLVKGDGDEAKPLSMEFDHETGAFHESAPSEEKIPGLFGAGIAFPQRVVDPYGNVEYAVGFFKFMKFLKKVVPSW</sequence>
<dbReference type="PANTHER" id="PTHR38688">
    <property type="entry name" value="PYR_REDOX_2 DOMAIN-CONTAINING PROTEIN"/>
    <property type="match status" value="1"/>
</dbReference>
<comment type="caution">
    <text evidence="2">The sequence shown here is derived from an EMBL/GenBank/DDBJ whole genome shotgun (WGS) entry which is preliminary data.</text>
</comment>
<accession>A0A9W9VZI4</accession>
<reference evidence="2" key="2">
    <citation type="journal article" date="2023" name="IMA Fungus">
        <title>Comparative genomic study of the Penicillium genus elucidates a diverse pangenome and 15 lateral gene transfer events.</title>
        <authorList>
            <person name="Petersen C."/>
            <person name="Sorensen T."/>
            <person name="Nielsen M.R."/>
            <person name="Sondergaard T.E."/>
            <person name="Sorensen J.L."/>
            <person name="Fitzpatrick D.A."/>
            <person name="Frisvad J.C."/>
            <person name="Nielsen K.L."/>
        </authorList>
    </citation>
    <scope>NUCLEOTIDE SEQUENCE</scope>
    <source>
        <strain evidence="2">IBT 29677</strain>
    </source>
</reference>
<keyword evidence="3" id="KW-1185">Reference proteome</keyword>